<evidence type="ECO:0000256" key="5">
    <source>
        <dbReference type="ARBA" id="ARBA00022496"/>
    </source>
</evidence>
<dbReference type="PANTHER" id="PTHR32552:SF68">
    <property type="entry name" value="FERRICHROME OUTER MEMBRANE TRANSPORTER_PHAGE RECEPTOR"/>
    <property type="match status" value="1"/>
</dbReference>
<dbReference type="InterPro" id="IPR000531">
    <property type="entry name" value="Beta-barrel_TonB"/>
</dbReference>
<dbReference type="Pfam" id="PF00593">
    <property type="entry name" value="TonB_dep_Rec_b-barrel"/>
    <property type="match status" value="1"/>
</dbReference>
<dbReference type="InterPro" id="IPR013784">
    <property type="entry name" value="Carb-bd-like_fold"/>
</dbReference>
<dbReference type="GO" id="GO:0015344">
    <property type="term" value="F:siderophore uptake transmembrane transporter activity"/>
    <property type="evidence" value="ECO:0007669"/>
    <property type="project" value="TreeGrafter"/>
</dbReference>
<dbReference type="GO" id="GO:0030246">
    <property type="term" value="F:carbohydrate binding"/>
    <property type="evidence" value="ECO:0007669"/>
    <property type="project" value="InterPro"/>
</dbReference>
<dbReference type="InterPro" id="IPR012910">
    <property type="entry name" value="Plug_dom"/>
</dbReference>
<accession>A0A1M7M8P3</accession>
<evidence type="ECO:0000256" key="6">
    <source>
        <dbReference type="ARBA" id="ARBA00022692"/>
    </source>
</evidence>
<dbReference type="Pfam" id="PF07715">
    <property type="entry name" value="Plug"/>
    <property type="match status" value="1"/>
</dbReference>
<dbReference type="InterPro" id="IPR036942">
    <property type="entry name" value="Beta-barrel_TonB_sf"/>
</dbReference>
<evidence type="ECO:0000256" key="12">
    <source>
        <dbReference type="ARBA" id="ARBA00023170"/>
    </source>
</evidence>
<comment type="similarity">
    <text evidence="2 14 15">Belongs to the TonB-dependent receptor family.</text>
</comment>
<keyword evidence="12" id="KW-0675">Receptor</keyword>
<evidence type="ECO:0000256" key="7">
    <source>
        <dbReference type="ARBA" id="ARBA00022729"/>
    </source>
</evidence>
<dbReference type="AlphaFoldDB" id="A0A1M7M8P3"/>
<evidence type="ECO:0000256" key="4">
    <source>
        <dbReference type="ARBA" id="ARBA00022452"/>
    </source>
</evidence>
<dbReference type="GO" id="GO:0009279">
    <property type="term" value="C:cell outer membrane"/>
    <property type="evidence" value="ECO:0007669"/>
    <property type="project" value="UniProtKB-SubCell"/>
</dbReference>
<gene>
    <name evidence="19" type="ORF">SAMN05444266_112112</name>
</gene>
<evidence type="ECO:0000256" key="8">
    <source>
        <dbReference type="ARBA" id="ARBA00023004"/>
    </source>
</evidence>
<evidence type="ECO:0000313" key="20">
    <source>
        <dbReference type="Proteomes" id="UP000184420"/>
    </source>
</evidence>
<evidence type="ECO:0000256" key="10">
    <source>
        <dbReference type="ARBA" id="ARBA00023077"/>
    </source>
</evidence>
<dbReference type="SUPFAM" id="SSF56935">
    <property type="entry name" value="Porins"/>
    <property type="match status" value="1"/>
</dbReference>
<dbReference type="InterPro" id="IPR037066">
    <property type="entry name" value="Plug_dom_sf"/>
</dbReference>
<dbReference type="Gene3D" id="2.60.40.1120">
    <property type="entry name" value="Carboxypeptidase-like, regulatory domain"/>
    <property type="match status" value="1"/>
</dbReference>
<dbReference type="PROSITE" id="PS52016">
    <property type="entry name" value="TONB_DEPENDENT_REC_3"/>
    <property type="match status" value="1"/>
</dbReference>
<dbReference type="InterPro" id="IPR039426">
    <property type="entry name" value="TonB-dep_rcpt-like"/>
</dbReference>
<evidence type="ECO:0000256" key="11">
    <source>
        <dbReference type="ARBA" id="ARBA00023136"/>
    </source>
</evidence>
<evidence type="ECO:0000256" key="3">
    <source>
        <dbReference type="ARBA" id="ARBA00022448"/>
    </source>
</evidence>
<evidence type="ECO:0000256" key="1">
    <source>
        <dbReference type="ARBA" id="ARBA00004571"/>
    </source>
</evidence>
<dbReference type="InterPro" id="IPR010105">
    <property type="entry name" value="TonB_sidphr_rcpt"/>
</dbReference>
<feature type="domain" description="TonB-dependent receptor-like beta-barrel" evidence="17">
    <location>
        <begin position="354"/>
        <end position="779"/>
    </location>
</feature>
<dbReference type="GO" id="GO:0038023">
    <property type="term" value="F:signaling receptor activity"/>
    <property type="evidence" value="ECO:0007669"/>
    <property type="project" value="InterPro"/>
</dbReference>
<name>A0A1M7M8P3_9BACT</name>
<dbReference type="Gene3D" id="2.40.170.20">
    <property type="entry name" value="TonB-dependent receptor, beta-barrel domain"/>
    <property type="match status" value="1"/>
</dbReference>
<reference evidence="19 20" key="1">
    <citation type="submission" date="2016-11" db="EMBL/GenBank/DDBJ databases">
        <authorList>
            <person name="Jaros S."/>
            <person name="Januszkiewicz K."/>
            <person name="Wedrychowicz H."/>
        </authorList>
    </citation>
    <scope>NUCLEOTIDE SEQUENCE [LARGE SCALE GENOMIC DNA]</scope>
    <source>
        <strain evidence="19 20">DSM 27406</strain>
    </source>
</reference>
<keyword evidence="20" id="KW-1185">Reference proteome</keyword>
<keyword evidence="6 14" id="KW-0812">Transmembrane</keyword>
<dbReference type="InterPro" id="IPR010917">
    <property type="entry name" value="TonB_rcpt_CS"/>
</dbReference>
<keyword evidence="9" id="KW-0406">Ion transport</keyword>
<keyword evidence="3 14" id="KW-0813">Transport</keyword>
<evidence type="ECO:0000259" key="18">
    <source>
        <dbReference type="Pfam" id="PF07715"/>
    </source>
</evidence>
<comment type="subcellular location">
    <subcellularLocation>
        <location evidence="1 14">Cell outer membrane</location>
        <topology evidence="1 14">Multi-pass membrane protein</topology>
    </subcellularLocation>
</comment>
<dbReference type="Gene3D" id="2.170.130.10">
    <property type="entry name" value="TonB-dependent receptor, plug domain"/>
    <property type="match status" value="1"/>
</dbReference>
<evidence type="ECO:0000256" key="2">
    <source>
        <dbReference type="ARBA" id="ARBA00009810"/>
    </source>
</evidence>
<keyword evidence="5" id="KW-0410">Iron transport</keyword>
<evidence type="ECO:0000256" key="15">
    <source>
        <dbReference type="RuleBase" id="RU003357"/>
    </source>
</evidence>
<dbReference type="CDD" id="cd01347">
    <property type="entry name" value="ligand_gated_channel"/>
    <property type="match status" value="1"/>
</dbReference>
<dbReference type="EMBL" id="FRBL01000012">
    <property type="protein sequence ID" value="SHM86630.1"/>
    <property type="molecule type" value="Genomic_DNA"/>
</dbReference>
<dbReference type="Proteomes" id="UP000184420">
    <property type="component" value="Unassembled WGS sequence"/>
</dbReference>
<dbReference type="NCBIfam" id="TIGR01783">
    <property type="entry name" value="TonB-siderophor"/>
    <property type="match status" value="1"/>
</dbReference>
<evidence type="ECO:0000259" key="17">
    <source>
        <dbReference type="Pfam" id="PF00593"/>
    </source>
</evidence>
<evidence type="ECO:0000256" key="14">
    <source>
        <dbReference type="PROSITE-ProRule" id="PRU01360"/>
    </source>
</evidence>
<evidence type="ECO:0000256" key="16">
    <source>
        <dbReference type="SAM" id="SignalP"/>
    </source>
</evidence>
<evidence type="ECO:0000256" key="13">
    <source>
        <dbReference type="ARBA" id="ARBA00023237"/>
    </source>
</evidence>
<feature type="domain" description="TonB-dependent receptor plug" evidence="18">
    <location>
        <begin position="136"/>
        <end position="230"/>
    </location>
</feature>
<dbReference type="GO" id="GO:0015891">
    <property type="term" value="P:siderophore transport"/>
    <property type="evidence" value="ECO:0007669"/>
    <property type="project" value="InterPro"/>
</dbReference>
<dbReference type="Pfam" id="PF13715">
    <property type="entry name" value="CarbopepD_reg_2"/>
    <property type="match status" value="1"/>
</dbReference>
<keyword evidence="10 15" id="KW-0798">TonB box</keyword>
<feature type="chain" id="PRO_5011958003" evidence="16">
    <location>
        <begin position="22"/>
        <end position="807"/>
    </location>
</feature>
<dbReference type="SUPFAM" id="SSF49452">
    <property type="entry name" value="Starch-binding domain-like"/>
    <property type="match status" value="1"/>
</dbReference>
<protein>
    <submittedName>
        <fullName evidence="19">Iron complex outermembrane recepter protein</fullName>
    </submittedName>
</protein>
<keyword evidence="11 14" id="KW-0472">Membrane</keyword>
<dbReference type="PROSITE" id="PS01156">
    <property type="entry name" value="TONB_DEPENDENT_REC_2"/>
    <property type="match status" value="1"/>
</dbReference>
<evidence type="ECO:0000256" key="9">
    <source>
        <dbReference type="ARBA" id="ARBA00023065"/>
    </source>
</evidence>
<evidence type="ECO:0000313" key="19">
    <source>
        <dbReference type="EMBL" id="SHM86630.1"/>
    </source>
</evidence>
<dbReference type="RefSeq" id="WP_073087127.1">
    <property type="nucleotide sequence ID" value="NZ_FRBL01000012.1"/>
</dbReference>
<proteinExistence type="inferred from homology"/>
<dbReference type="OrthoDB" id="9758472at2"/>
<keyword evidence="7 16" id="KW-0732">Signal</keyword>
<keyword evidence="8" id="KW-0408">Iron</keyword>
<keyword evidence="4 14" id="KW-1134">Transmembrane beta strand</keyword>
<sequence>MLRKLTGILTLLIAFCAVASAQTHTGSIKGTIVTNDGQPGPFVSVQIKPTDRGTVSNEKGEFSLRKLEPGTYTLYISMMGYETTEQAVQVDANKTTTVSIRLNVTDKQLDEVTVVGTQKKDPKNSQYIAKLPIKNLENPQAYAVVGTALMKEQVITNFDDAIKNVPGISKVWSSTGRPADGAGYFALRGFTVQPTMINGIAGVTNGVNDPAYIENLEVIKGPSGTLYGSSLISFGGLINLVTKKPYDNFGGEISYTAGGYGLNRVSGDINVPLNGDKSAVLRTIAAYTTESTWQDAGLRKSMFFAPSLKYRVNDKLTMNFSTIFNTMESTNVPMIFLSRSHKLQYNTPEQMVKAGFNFNKSYTMNDITYKTPTISLQATADYKISDKWTSQTVVGRNSATSKGYYSYVMFLGAKDDTLNRYVYQQNSTTISTNIQQNFTGDFKIGNMRNRLVFGLDFLHLQQTDDNSPYVMFDRLDAFKNDPNYNKLNRQAADAKIAASENKGATRGQRNNYTYSAYISDVLNVTDRLLAMASLRVDYYDLKGYKDYINQTTGTGYNQVALSPKFGLIYQVVKDRVSLFANYMNGFKNVAPQTFPLPELQYTIKPQQANQWEGGVKTELANGKLNLTASYYDIKVNNILLPATYVAPDGQSYNYNSQGGVQTSRGFELEVGANPLPGLNIIAGYAHNISNLPEAPANTKGLRPVGSGPVDQANLWVSYTVKSGVLHGLGAGFGGNYAGENIITNTVTTGQFILPSYTILNASVFYDVKKYRIGLKLDNLTNKEYYTGWTTIEQQMPRRFSANVTYRF</sequence>
<organism evidence="19 20">
    <name type="scientific">Chitinophaga jiangningensis</name>
    <dbReference type="NCBI Taxonomy" id="1419482"/>
    <lineage>
        <taxon>Bacteria</taxon>
        <taxon>Pseudomonadati</taxon>
        <taxon>Bacteroidota</taxon>
        <taxon>Chitinophagia</taxon>
        <taxon>Chitinophagales</taxon>
        <taxon>Chitinophagaceae</taxon>
        <taxon>Chitinophaga</taxon>
    </lineage>
</organism>
<dbReference type="PANTHER" id="PTHR32552">
    <property type="entry name" value="FERRICHROME IRON RECEPTOR-RELATED"/>
    <property type="match status" value="1"/>
</dbReference>
<feature type="signal peptide" evidence="16">
    <location>
        <begin position="1"/>
        <end position="21"/>
    </location>
</feature>
<keyword evidence="13 14" id="KW-0998">Cell outer membrane</keyword>
<dbReference type="STRING" id="1419482.SAMN05444266_112112"/>